<feature type="domain" description="Nodulin-like" evidence="6">
    <location>
        <begin position="27"/>
        <end position="99"/>
    </location>
</feature>
<comment type="caution">
    <text evidence="8">The sequence shown here is derived from an EMBL/GenBank/DDBJ whole genome shotgun (WGS) entry which is preliminary data.</text>
</comment>
<dbReference type="AlphaFoldDB" id="A0AAE1X3C1"/>
<evidence type="ECO:0000259" key="7">
    <source>
        <dbReference type="Pfam" id="PF23262"/>
    </source>
</evidence>
<keyword evidence="4 5" id="KW-0472">Membrane</keyword>
<evidence type="ECO:0000259" key="6">
    <source>
        <dbReference type="Pfam" id="PF06813"/>
    </source>
</evidence>
<proteinExistence type="predicted"/>
<dbReference type="GO" id="GO:0016020">
    <property type="term" value="C:membrane"/>
    <property type="evidence" value="ECO:0007669"/>
    <property type="project" value="UniProtKB-SubCell"/>
</dbReference>
<dbReference type="Pfam" id="PF23262">
    <property type="entry name" value="NFD4_C"/>
    <property type="match status" value="1"/>
</dbReference>
<feature type="transmembrane region" description="Helical" evidence="5">
    <location>
        <begin position="265"/>
        <end position="286"/>
    </location>
</feature>
<dbReference type="InterPro" id="IPR056555">
    <property type="entry name" value="NFD4_C"/>
</dbReference>
<evidence type="ECO:0008006" key="10">
    <source>
        <dbReference type="Google" id="ProtNLM"/>
    </source>
</evidence>
<comment type="subcellular location">
    <subcellularLocation>
        <location evidence="1">Membrane</location>
        <topology evidence="1">Multi-pass membrane protein</topology>
    </subcellularLocation>
</comment>
<keyword evidence="3 5" id="KW-1133">Transmembrane helix</keyword>
<keyword evidence="9" id="KW-1185">Reference proteome</keyword>
<protein>
    <recommendedName>
        <fullName evidence="10">Nodulin-like domain-containing protein</fullName>
    </recommendedName>
</protein>
<organism evidence="8 9">
    <name type="scientific">Sesamum angolense</name>
    <dbReference type="NCBI Taxonomy" id="2727404"/>
    <lineage>
        <taxon>Eukaryota</taxon>
        <taxon>Viridiplantae</taxon>
        <taxon>Streptophyta</taxon>
        <taxon>Embryophyta</taxon>
        <taxon>Tracheophyta</taxon>
        <taxon>Spermatophyta</taxon>
        <taxon>Magnoliopsida</taxon>
        <taxon>eudicotyledons</taxon>
        <taxon>Gunneridae</taxon>
        <taxon>Pentapetalae</taxon>
        <taxon>asterids</taxon>
        <taxon>lamiids</taxon>
        <taxon>Lamiales</taxon>
        <taxon>Pedaliaceae</taxon>
        <taxon>Sesamum</taxon>
    </lineage>
</organism>
<sequence>MVLAGNNVRPRCPSTRVFTMQVLMGLWFMVFATTLIMSASGATYLFGLYSIEIMSNLGYDQTTLNFLSFFKDLGSNIRVLSGLINEVTSPWVVLSIVAIVVTEEIHLWRRKREDHNLGNFSQLKIEKLPPNSASTANDQARNQEISCWSVESIFGRPGRGENYTILQALLSIDMLVLFFATTCGVGGTLTAIDNVGQIGTSLGLKYYSTLYNFGSAASPIGSYLLNVRVAGYLYDKEAEEQLRASGRAQKPGEDLNCVGVECFKLAFVIITFVTLFGAFVSLVLVVRTREFYKSDIYKKFRQEEKVAEVDVAAPEAGCGENGSVQGK</sequence>
<gene>
    <name evidence="8" type="ORF">Sango_0760500</name>
</gene>
<evidence type="ECO:0000256" key="5">
    <source>
        <dbReference type="SAM" id="Phobius"/>
    </source>
</evidence>
<reference evidence="8" key="2">
    <citation type="journal article" date="2024" name="Plant">
        <title>Genomic evolution and insights into agronomic trait innovations of Sesamum species.</title>
        <authorList>
            <person name="Miao H."/>
            <person name="Wang L."/>
            <person name="Qu L."/>
            <person name="Liu H."/>
            <person name="Sun Y."/>
            <person name="Le M."/>
            <person name="Wang Q."/>
            <person name="Wei S."/>
            <person name="Zheng Y."/>
            <person name="Lin W."/>
            <person name="Duan Y."/>
            <person name="Cao H."/>
            <person name="Xiong S."/>
            <person name="Wang X."/>
            <person name="Wei L."/>
            <person name="Li C."/>
            <person name="Ma Q."/>
            <person name="Ju M."/>
            <person name="Zhao R."/>
            <person name="Li G."/>
            <person name="Mu C."/>
            <person name="Tian Q."/>
            <person name="Mei H."/>
            <person name="Zhang T."/>
            <person name="Gao T."/>
            <person name="Zhang H."/>
        </authorList>
    </citation>
    <scope>NUCLEOTIDE SEQUENCE</scope>
    <source>
        <strain evidence="8">K16</strain>
    </source>
</reference>
<reference evidence="8" key="1">
    <citation type="submission" date="2020-06" db="EMBL/GenBank/DDBJ databases">
        <authorList>
            <person name="Li T."/>
            <person name="Hu X."/>
            <person name="Zhang T."/>
            <person name="Song X."/>
            <person name="Zhang H."/>
            <person name="Dai N."/>
            <person name="Sheng W."/>
            <person name="Hou X."/>
            <person name="Wei L."/>
        </authorList>
    </citation>
    <scope>NUCLEOTIDE SEQUENCE</scope>
    <source>
        <strain evidence="8">K16</strain>
        <tissue evidence="8">Leaf</tissue>
    </source>
</reference>
<dbReference type="InterPro" id="IPR010658">
    <property type="entry name" value="Nodulin-like"/>
</dbReference>
<evidence type="ECO:0000256" key="2">
    <source>
        <dbReference type="ARBA" id="ARBA00022692"/>
    </source>
</evidence>
<feature type="transmembrane region" description="Helical" evidence="5">
    <location>
        <begin position="21"/>
        <end position="46"/>
    </location>
</feature>
<dbReference type="Proteomes" id="UP001289374">
    <property type="component" value="Unassembled WGS sequence"/>
</dbReference>
<accession>A0AAE1X3C1</accession>
<evidence type="ECO:0000313" key="8">
    <source>
        <dbReference type="EMBL" id="KAK4403919.1"/>
    </source>
</evidence>
<dbReference type="PANTHER" id="PTHR21576">
    <property type="entry name" value="UNCHARACTERIZED NODULIN-LIKE PROTEIN"/>
    <property type="match status" value="1"/>
</dbReference>
<evidence type="ECO:0000313" key="9">
    <source>
        <dbReference type="Proteomes" id="UP001289374"/>
    </source>
</evidence>
<dbReference type="PANTHER" id="PTHR21576:SF84">
    <property type="entry name" value="FAMILY PROTEIN, PUTATIVE, EXPRESSED-RELATED"/>
    <property type="match status" value="1"/>
</dbReference>
<feature type="domain" description="NFD4 C-terminal" evidence="7">
    <location>
        <begin position="176"/>
        <end position="292"/>
    </location>
</feature>
<dbReference type="Pfam" id="PF06813">
    <property type="entry name" value="Nodulin-like"/>
    <property type="match status" value="1"/>
</dbReference>
<evidence type="ECO:0000256" key="4">
    <source>
        <dbReference type="ARBA" id="ARBA00023136"/>
    </source>
</evidence>
<evidence type="ECO:0000256" key="1">
    <source>
        <dbReference type="ARBA" id="ARBA00004141"/>
    </source>
</evidence>
<evidence type="ECO:0000256" key="3">
    <source>
        <dbReference type="ARBA" id="ARBA00022989"/>
    </source>
</evidence>
<keyword evidence="2 5" id="KW-0812">Transmembrane</keyword>
<dbReference type="EMBL" id="JACGWL010000004">
    <property type="protein sequence ID" value="KAK4403919.1"/>
    <property type="molecule type" value="Genomic_DNA"/>
</dbReference>
<name>A0AAE1X3C1_9LAMI</name>